<proteinExistence type="predicted"/>
<reference evidence="2 3" key="1">
    <citation type="submission" date="2019-10" db="EMBL/GenBank/DDBJ databases">
        <title>Assembly and Annotation for the nematode Trichostrongylus colubriformis.</title>
        <authorList>
            <person name="Martin J."/>
        </authorList>
    </citation>
    <scope>NUCLEOTIDE SEQUENCE [LARGE SCALE GENOMIC DNA]</scope>
    <source>
        <strain evidence="2">G859</strain>
        <tissue evidence="2">Whole worm</tissue>
    </source>
</reference>
<sequence>MHMMVHLKGNGRSYCALIEWHFSLLHLATLLVFLGNRQRFHPVGSRSGQSLYSTR</sequence>
<keyword evidence="1" id="KW-0472">Membrane</keyword>
<organism evidence="2 3">
    <name type="scientific">Trichostrongylus colubriformis</name>
    <name type="common">Black scour worm</name>
    <dbReference type="NCBI Taxonomy" id="6319"/>
    <lineage>
        <taxon>Eukaryota</taxon>
        <taxon>Metazoa</taxon>
        <taxon>Ecdysozoa</taxon>
        <taxon>Nematoda</taxon>
        <taxon>Chromadorea</taxon>
        <taxon>Rhabditida</taxon>
        <taxon>Rhabditina</taxon>
        <taxon>Rhabditomorpha</taxon>
        <taxon>Strongyloidea</taxon>
        <taxon>Trichostrongylidae</taxon>
        <taxon>Trichostrongylus</taxon>
    </lineage>
</organism>
<dbReference type="Proteomes" id="UP001331761">
    <property type="component" value="Unassembled WGS sequence"/>
</dbReference>
<gene>
    <name evidence="2" type="ORF">GCK32_010193</name>
</gene>
<accession>A0AAN8IM94</accession>
<evidence type="ECO:0000313" key="2">
    <source>
        <dbReference type="EMBL" id="KAK5975888.1"/>
    </source>
</evidence>
<evidence type="ECO:0000313" key="3">
    <source>
        <dbReference type="Proteomes" id="UP001331761"/>
    </source>
</evidence>
<comment type="caution">
    <text evidence="2">The sequence shown here is derived from an EMBL/GenBank/DDBJ whole genome shotgun (WGS) entry which is preliminary data.</text>
</comment>
<protein>
    <submittedName>
        <fullName evidence="2">Uncharacterized protein</fullName>
    </submittedName>
</protein>
<name>A0AAN8IM94_TRICO</name>
<keyword evidence="1" id="KW-1133">Transmembrane helix</keyword>
<evidence type="ECO:0000256" key="1">
    <source>
        <dbReference type="SAM" id="Phobius"/>
    </source>
</evidence>
<keyword evidence="1" id="KW-0812">Transmembrane</keyword>
<feature type="transmembrane region" description="Helical" evidence="1">
    <location>
        <begin position="20"/>
        <end position="36"/>
    </location>
</feature>
<dbReference type="AlphaFoldDB" id="A0AAN8IM94"/>
<keyword evidence="3" id="KW-1185">Reference proteome</keyword>
<dbReference type="EMBL" id="WIXE01012477">
    <property type="protein sequence ID" value="KAK5975888.1"/>
    <property type="molecule type" value="Genomic_DNA"/>
</dbReference>